<proteinExistence type="predicted"/>
<protein>
    <recommendedName>
        <fullName evidence="3">Lipoprotein</fullName>
    </recommendedName>
</protein>
<name>A0A5P8P299_9BACT</name>
<dbReference type="PROSITE" id="PS51257">
    <property type="entry name" value="PROKAR_LIPOPROTEIN"/>
    <property type="match status" value="1"/>
</dbReference>
<organism evidence="1 2">
    <name type="scientific">Sulfurimonas lithotrophica</name>
    <dbReference type="NCBI Taxonomy" id="2590022"/>
    <lineage>
        <taxon>Bacteria</taxon>
        <taxon>Pseudomonadati</taxon>
        <taxon>Campylobacterota</taxon>
        <taxon>Epsilonproteobacteria</taxon>
        <taxon>Campylobacterales</taxon>
        <taxon>Sulfurimonadaceae</taxon>
        <taxon>Sulfurimonas</taxon>
    </lineage>
</organism>
<evidence type="ECO:0000313" key="2">
    <source>
        <dbReference type="Proteomes" id="UP000326944"/>
    </source>
</evidence>
<dbReference type="RefSeq" id="WP_152307776.1">
    <property type="nucleotide sequence ID" value="NZ_CP043617.1"/>
</dbReference>
<dbReference type="EMBL" id="CP043617">
    <property type="protein sequence ID" value="QFR49829.1"/>
    <property type="molecule type" value="Genomic_DNA"/>
</dbReference>
<dbReference type="Proteomes" id="UP000326944">
    <property type="component" value="Chromosome"/>
</dbReference>
<dbReference type="AlphaFoldDB" id="A0A5P8P299"/>
<keyword evidence="2" id="KW-1185">Reference proteome</keyword>
<evidence type="ECO:0008006" key="3">
    <source>
        <dbReference type="Google" id="ProtNLM"/>
    </source>
</evidence>
<gene>
    <name evidence="1" type="ORF">FJR48_08860</name>
</gene>
<sequence length="76" mass="9189">MRTILLFLSFFIIATMFSGCFNRHGITAKYYYDCEEYYDMQGYYHKDCPKEGILTYEEIGNAFKEKKKKSKNRNVW</sequence>
<accession>A0A5P8P299</accession>
<reference evidence="1 2" key="1">
    <citation type="submission" date="2019-09" db="EMBL/GenBank/DDBJ databases">
        <title>Sulfurimonas gotlandica sp. nov., a chemoautotrophic and psychrotolerant epsilonproteobacterium isolated from a pelagic redoxcline, and an emended description of the genus Sulfurimonas.</title>
        <authorList>
            <person name="Wang S."/>
            <person name="Jiang L."/>
            <person name="Shao S."/>
        </authorList>
    </citation>
    <scope>NUCLEOTIDE SEQUENCE [LARGE SCALE GENOMIC DNA]</scope>
    <source>
        <strain evidence="1 2">GYSZ_1</strain>
    </source>
</reference>
<evidence type="ECO:0000313" key="1">
    <source>
        <dbReference type="EMBL" id="QFR49829.1"/>
    </source>
</evidence>
<dbReference type="KEGG" id="sulg:FJR48_08860"/>
<dbReference type="OrthoDB" id="5356108at2"/>